<dbReference type="SUPFAM" id="SSF47459">
    <property type="entry name" value="HLH, helix-loop-helix DNA-binding domain"/>
    <property type="match status" value="1"/>
</dbReference>
<keyword evidence="6" id="KW-1185">Reference proteome</keyword>
<feature type="region of interest" description="Disordered" evidence="3">
    <location>
        <begin position="91"/>
        <end position="134"/>
    </location>
</feature>
<sequence length="241" mass="26115">MALEWSDWSSDTGVAALQSVGAASPTAGLDARERHKLAERERRKSMRELFISLHALLPHSNTVRKEQSAILDEIIKYIPLAAARLRALQSRRDASSGQSPSAATKAGAAAEIVSSSSTVTDAGSRNSGDCSIRVAPEPSSSVSIRVRGDRVNVSLTDTKVTTQSLLLSAVLDELEGHNLELVRSTHCRDGSKVIHHSESKICDGLERSPVLLKSRLQELACRLHKLRKTSSTLKRSFDQIG</sequence>
<evidence type="ECO:0000313" key="6">
    <source>
        <dbReference type="Proteomes" id="UP001419268"/>
    </source>
</evidence>
<accession>A0AAP0KRB4</accession>
<name>A0AAP0KRB4_9MAGN</name>
<dbReference type="InterPro" id="IPR044278">
    <property type="entry name" value="BHLH95-like"/>
</dbReference>
<keyword evidence="2" id="KW-0804">Transcription</keyword>
<reference evidence="5 6" key="1">
    <citation type="submission" date="2024-01" db="EMBL/GenBank/DDBJ databases">
        <title>Genome assemblies of Stephania.</title>
        <authorList>
            <person name="Yang L."/>
        </authorList>
    </citation>
    <scope>NUCLEOTIDE SEQUENCE [LARGE SCALE GENOMIC DNA]</scope>
    <source>
        <strain evidence="5">JXDWG</strain>
        <tissue evidence="5">Leaf</tissue>
    </source>
</reference>
<comment type="caution">
    <text evidence="5">The sequence shown here is derived from an EMBL/GenBank/DDBJ whole genome shotgun (WGS) entry which is preliminary data.</text>
</comment>
<dbReference type="Proteomes" id="UP001419268">
    <property type="component" value="Unassembled WGS sequence"/>
</dbReference>
<dbReference type="InterPro" id="IPR036638">
    <property type="entry name" value="HLH_DNA-bd_sf"/>
</dbReference>
<dbReference type="GO" id="GO:0003700">
    <property type="term" value="F:DNA-binding transcription factor activity"/>
    <property type="evidence" value="ECO:0007669"/>
    <property type="project" value="InterPro"/>
</dbReference>
<organism evidence="5 6">
    <name type="scientific">Stephania cephalantha</name>
    <dbReference type="NCBI Taxonomy" id="152367"/>
    <lineage>
        <taxon>Eukaryota</taxon>
        <taxon>Viridiplantae</taxon>
        <taxon>Streptophyta</taxon>
        <taxon>Embryophyta</taxon>
        <taxon>Tracheophyta</taxon>
        <taxon>Spermatophyta</taxon>
        <taxon>Magnoliopsida</taxon>
        <taxon>Ranunculales</taxon>
        <taxon>Menispermaceae</taxon>
        <taxon>Menispermoideae</taxon>
        <taxon>Cissampelideae</taxon>
        <taxon>Stephania</taxon>
    </lineage>
</organism>
<evidence type="ECO:0000256" key="2">
    <source>
        <dbReference type="ARBA" id="ARBA00023163"/>
    </source>
</evidence>
<feature type="domain" description="BHLH" evidence="4">
    <location>
        <begin position="30"/>
        <end position="81"/>
    </location>
</feature>
<dbReference type="PROSITE" id="PS50888">
    <property type="entry name" value="BHLH"/>
    <property type="match status" value="1"/>
</dbReference>
<evidence type="ECO:0000259" key="4">
    <source>
        <dbReference type="PROSITE" id="PS50888"/>
    </source>
</evidence>
<dbReference type="EMBL" id="JBBNAG010000002">
    <property type="protein sequence ID" value="KAK9157281.1"/>
    <property type="molecule type" value="Genomic_DNA"/>
</dbReference>
<evidence type="ECO:0000313" key="5">
    <source>
        <dbReference type="EMBL" id="KAK9157281.1"/>
    </source>
</evidence>
<gene>
    <name evidence="5" type="ORF">Scep_003855</name>
</gene>
<keyword evidence="1" id="KW-0805">Transcription regulation</keyword>
<dbReference type="InterPro" id="IPR011598">
    <property type="entry name" value="bHLH_dom"/>
</dbReference>
<dbReference type="Gene3D" id="4.10.280.10">
    <property type="entry name" value="Helix-loop-helix DNA-binding domain"/>
    <property type="match status" value="1"/>
</dbReference>
<evidence type="ECO:0000256" key="1">
    <source>
        <dbReference type="ARBA" id="ARBA00023015"/>
    </source>
</evidence>
<feature type="compositionally biased region" description="Polar residues" evidence="3">
    <location>
        <begin position="113"/>
        <end position="129"/>
    </location>
</feature>
<dbReference type="GO" id="GO:0046983">
    <property type="term" value="F:protein dimerization activity"/>
    <property type="evidence" value="ECO:0007669"/>
    <property type="project" value="InterPro"/>
</dbReference>
<dbReference type="PANTHER" id="PTHR46772">
    <property type="entry name" value="BHLH DOMAIN-CONTAINING PROTEIN"/>
    <property type="match status" value="1"/>
</dbReference>
<evidence type="ECO:0000256" key="3">
    <source>
        <dbReference type="SAM" id="MobiDB-lite"/>
    </source>
</evidence>
<dbReference type="GO" id="GO:0009960">
    <property type="term" value="P:endosperm development"/>
    <property type="evidence" value="ECO:0007669"/>
    <property type="project" value="InterPro"/>
</dbReference>
<proteinExistence type="predicted"/>
<dbReference type="AlphaFoldDB" id="A0AAP0KRB4"/>
<protein>
    <recommendedName>
        <fullName evidence="4">BHLH domain-containing protein</fullName>
    </recommendedName>
</protein>
<dbReference type="PANTHER" id="PTHR46772:SF8">
    <property type="entry name" value="TRANSCRIPTION FACTOR BHLH95"/>
    <property type="match status" value="1"/>
</dbReference>
<dbReference type="Pfam" id="PF00010">
    <property type="entry name" value="HLH"/>
    <property type="match status" value="1"/>
</dbReference>